<gene>
    <name evidence="2" type="ORF">FH972_023671</name>
</gene>
<evidence type="ECO:0008006" key="4">
    <source>
        <dbReference type="Google" id="ProtNLM"/>
    </source>
</evidence>
<dbReference type="AlphaFoldDB" id="A0A5N6KW86"/>
<protein>
    <recommendedName>
        <fullName evidence="4">Secreted protein</fullName>
    </recommendedName>
</protein>
<dbReference type="EMBL" id="VIBQ01000014">
    <property type="protein sequence ID" value="KAB8349652.1"/>
    <property type="molecule type" value="Genomic_DNA"/>
</dbReference>
<sequence length="108" mass="11056">MACARGCVLAVSFSLAGLSGDCRDVQKEERWGMAYGVADEAIVLAAGLVDEVEGVLGEADATCLLALHEEGVGAVCRLLALACNSVCRFAAIVLAKVLGLALFGKVTV</sequence>
<accession>A0A5N6KW86</accession>
<feature type="chain" id="PRO_5024394650" description="Secreted protein" evidence="1">
    <location>
        <begin position="23"/>
        <end position="108"/>
    </location>
</feature>
<evidence type="ECO:0000256" key="1">
    <source>
        <dbReference type="SAM" id="SignalP"/>
    </source>
</evidence>
<feature type="signal peptide" evidence="1">
    <location>
        <begin position="1"/>
        <end position="22"/>
    </location>
</feature>
<name>A0A5N6KW86_9ROSI</name>
<keyword evidence="1" id="KW-0732">Signal</keyword>
<keyword evidence="3" id="KW-1185">Reference proteome</keyword>
<evidence type="ECO:0000313" key="3">
    <source>
        <dbReference type="Proteomes" id="UP000327013"/>
    </source>
</evidence>
<proteinExistence type="predicted"/>
<organism evidence="2 3">
    <name type="scientific">Carpinus fangiana</name>
    <dbReference type="NCBI Taxonomy" id="176857"/>
    <lineage>
        <taxon>Eukaryota</taxon>
        <taxon>Viridiplantae</taxon>
        <taxon>Streptophyta</taxon>
        <taxon>Embryophyta</taxon>
        <taxon>Tracheophyta</taxon>
        <taxon>Spermatophyta</taxon>
        <taxon>Magnoliopsida</taxon>
        <taxon>eudicotyledons</taxon>
        <taxon>Gunneridae</taxon>
        <taxon>Pentapetalae</taxon>
        <taxon>rosids</taxon>
        <taxon>fabids</taxon>
        <taxon>Fagales</taxon>
        <taxon>Betulaceae</taxon>
        <taxon>Carpinus</taxon>
    </lineage>
</organism>
<dbReference type="Proteomes" id="UP000327013">
    <property type="component" value="Unassembled WGS sequence"/>
</dbReference>
<comment type="caution">
    <text evidence="2">The sequence shown here is derived from an EMBL/GenBank/DDBJ whole genome shotgun (WGS) entry which is preliminary data.</text>
</comment>
<evidence type="ECO:0000313" key="2">
    <source>
        <dbReference type="EMBL" id="KAB8349652.1"/>
    </source>
</evidence>
<reference evidence="2 3" key="1">
    <citation type="submission" date="2019-06" db="EMBL/GenBank/DDBJ databases">
        <title>A chromosomal-level reference genome of Carpinus fangiana (Coryloideae, Betulaceae).</title>
        <authorList>
            <person name="Yang X."/>
            <person name="Wang Z."/>
            <person name="Zhang L."/>
            <person name="Hao G."/>
            <person name="Liu J."/>
            <person name="Yang Y."/>
        </authorList>
    </citation>
    <scope>NUCLEOTIDE SEQUENCE [LARGE SCALE GENOMIC DNA]</scope>
    <source>
        <strain evidence="2">Cfa_2016G</strain>
        <tissue evidence="2">Leaf</tissue>
    </source>
</reference>